<organism evidence="3 4">
    <name type="scientific">Tetracentron sinense</name>
    <name type="common">Spur-leaf</name>
    <dbReference type="NCBI Taxonomy" id="13715"/>
    <lineage>
        <taxon>Eukaryota</taxon>
        <taxon>Viridiplantae</taxon>
        <taxon>Streptophyta</taxon>
        <taxon>Embryophyta</taxon>
        <taxon>Tracheophyta</taxon>
        <taxon>Spermatophyta</taxon>
        <taxon>Magnoliopsida</taxon>
        <taxon>Trochodendrales</taxon>
        <taxon>Trochodendraceae</taxon>
        <taxon>Tetracentron</taxon>
    </lineage>
</organism>
<proteinExistence type="predicted"/>
<dbReference type="EMBL" id="JABCRI010000021">
    <property type="protein sequence ID" value="KAF8380012.1"/>
    <property type="molecule type" value="Genomic_DNA"/>
</dbReference>
<comment type="caution">
    <text evidence="3">The sequence shown here is derived from an EMBL/GenBank/DDBJ whole genome shotgun (WGS) entry which is preliminary data.</text>
</comment>
<dbReference type="InterPro" id="IPR057670">
    <property type="entry name" value="SH3_retrovirus"/>
</dbReference>
<feature type="compositionally biased region" description="Polar residues" evidence="1">
    <location>
        <begin position="1"/>
        <end position="19"/>
    </location>
</feature>
<protein>
    <recommendedName>
        <fullName evidence="2">Retroviral polymerase SH3-like domain-containing protein</fullName>
    </recommendedName>
</protein>
<sequence>MESEPSSTPKLSIFSFPSQSPEPPGISTPPHRTPASVPFQWEEAPGKPRACTTILPKLSSARSLELPPRLFTEIKVTNMSSPTTVLDGPYVGRSVSFSSSFRSIDRGQFGAMVCSKRDYSKERGYFGSWRKSGLKGNTDIDTCSSFVLPSSGDGGESTTKYVTPEETCSERKPKISHLGVFGSLVYAHGPKERRKKLDDKATKYIFDGYCKKVYKLYNPIINKMIVSRDVKLDKTSTWKWTKAEKQHLGKSVDFEEDLSNQERDLMDPPSPLTLTSSLSPSSSFMPSSSISIQRNPPRTSSMSSRFRGFEISNDNYIDDSDMMSYILFVDCDPLRFEAIQGKKWDAALSGIEIRIIISDLYDFGLWLMLQCKMVKNIKNTYNWFESSDVSRIEEHVSHIKIVYTLNSLIRNGMECNSVIELYEFSGNDQFGLQSNSMNIMVKLKFLIWIVISMIHSDLI</sequence>
<dbReference type="PANTHER" id="PTHR34371">
    <property type="entry name" value="OS01G0551000 PROTEIN"/>
    <property type="match status" value="1"/>
</dbReference>
<accession>A0A834YHK8</accession>
<reference evidence="3 4" key="1">
    <citation type="submission" date="2020-04" db="EMBL/GenBank/DDBJ databases">
        <title>Plant Genome Project.</title>
        <authorList>
            <person name="Zhang R.-G."/>
        </authorList>
    </citation>
    <scope>NUCLEOTIDE SEQUENCE [LARGE SCALE GENOMIC DNA]</scope>
    <source>
        <strain evidence="3">YNK0</strain>
        <tissue evidence="3">Leaf</tissue>
    </source>
</reference>
<dbReference type="OrthoDB" id="1934555at2759"/>
<feature type="compositionally biased region" description="Polar residues" evidence="1">
    <location>
        <begin position="293"/>
        <end position="303"/>
    </location>
</feature>
<evidence type="ECO:0000313" key="4">
    <source>
        <dbReference type="Proteomes" id="UP000655225"/>
    </source>
</evidence>
<dbReference type="AlphaFoldDB" id="A0A834YHK8"/>
<evidence type="ECO:0000259" key="2">
    <source>
        <dbReference type="Pfam" id="PF25597"/>
    </source>
</evidence>
<dbReference type="InterPro" id="IPR007789">
    <property type="entry name" value="DUF688"/>
</dbReference>
<feature type="compositionally biased region" description="Low complexity" evidence="1">
    <location>
        <begin position="272"/>
        <end position="292"/>
    </location>
</feature>
<dbReference type="Proteomes" id="UP000655225">
    <property type="component" value="Unassembled WGS sequence"/>
</dbReference>
<evidence type="ECO:0000256" key="1">
    <source>
        <dbReference type="SAM" id="MobiDB-lite"/>
    </source>
</evidence>
<evidence type="ECO:0000313" key="3">
    <source>
        <dbReference type="EMBL" id="KAF8380012.1"/>
    </source>
</evidence>
<dbReference type="Pfam" id="PF05097">
    <property type="entry name" value="DUF688"/>
    <property type="match status" value="1"/>
</dbReference>
<dbReference type="PANTHER" id="PTHR34371:SF6">
    <property type="entry name" value="MEMBRANE-ASSOCIATED KINASE REGULATOR 6"/>
    <property type="match status" value="1"/>
</dbReference>
<dbReference type="Pfam" id="PF25597">
    <property type="entry name" value="SH3_retrovirus"/>
    <property type="match status" value="1"/>
</dbReference>
<feature type="region of interest" description="Disordered" evidence="1">
    <location>
        <begin position="1"/>
        <end position="45"/>
    </location>
</feature>
<feature type="region of interest" description="Disordered" evidence="1">
    <location>
        <begin position="259"/>
        <end position="303"/>
    </location>
</feature>
<gene>
    <name evidence="3" type="ORF">HHK36_027481</name>
</gene>
<name>A0A834YHK8_TETSI</name>
<keyword evidence="4" id="KW-1185">Reference proteome</keyword>
<feature type="domain" description="Retroviral polymerase SH3-like" evidence="2">
    <location>
        <begin position="183"/>
        <end position="244"/>
    </location>
</feature>